<keyword evidence="2" id="KW-0238">DNA-binding</keyword>
<dbReference type="InterPro" id="IPR009061">
    <property type="entry name" value="DNA-bd_dom_put_sf"/>
</dbReference>
<gene>
    <name evidence="2" type="ORF">D0C36_19170</name>
</gene>
<dbReference type="GO" id="GO:0003677">
    <property type="term" value="F:DNA binding"/>
    <property type="evidence" value="ECO:0007669"/>
    <property type="project" value="UniProtKB-KW"/>
</dbReference>
<sequence>MDPFNFNELPEVVRLLFEKLEQVESLVINLQPKNEEENELMNVQEAAQFLKISVASLYTRVSRNEIPVSKPGKRLYFNRTELIDWIRGGRKKTLTEIPIKAISDMRRHNAYKPHKLDEY</sequence>
<accession>A0A372NRU0</accession>
<proteinExistence type="predicted"/>
<dbReference type="EMBL" id="QWDC01000003">
    <property type="protein sequence ID" value="RFZ91065.1"/>
    <property type="molecule type" value="Genomic_DNA"/>
</dbReference>
<keyword evidence="3" id="KW-1185">Reference proteome</keyword>
<evidence type="ECO:0000313" key="2">
    <source>
        <dbReference type="EMBL" id="RFZ91065.1"/>
    </source>
</evidence>
<dbReference type="Proteomes" id="UP000264217">
    <property type="component" value="Unassembled WGS sequence"/>
</dbReference>
<feature type="domain" description="Helix-turn-helix" evidence="1">
    <location>
        <begin position="40"/>
        <end position="89"/>
    </location>
</feature>
<organism evidence="2 3">
    <name type="scientific">Mucilaginibacter conchicola</name>
    <dbReference type="NCBI Taxonomy" id="2303333"/>
    <lineage>
        <taxon>Bacteria</taxon>
        <taxon>Pseudomonadati</taxon>
        <taxon>Bacteroidota</taxon>
        <taxon>Sphingobacteriia</taxon>
        <taxon>Sphingobacteriales</taxon>
        <taxon>Sphingobacteriaceae</taxon>
        <taxon>Mucilaginibacter</taxon>
    </lineage>
</organism>
<comment type="caution">
    <text evidence="2">The sequence shown here is derived from an EMBL/GenBank/DDBJ whole genome shotgun (WGS) entry which is preliminary data.</text>
</comment>
<reference evidence="2 3" key="1">
    <citation type="submission" date="2018-08" db="EMBL/GenBank/DDBJ databases">
        <title>Mucilaginibacter sp. MYSH2.</title>
        <authorList>
            <person name="Seo T."/>
        </authorList>
    </citation>
    <scope>NUCLEOTIDE SEQUENCE [LARGE SCALE GENOMIC DNA]</scope>
    <source>
        <strain evidence="2 3">MYSH2</strain>
    </source>
</reference>
<dbReference type="InterPro" id="IPR041657">
    <property type="entry name" value="HTH_17"/>
</dbReference>
<dbReference type="Pfam" id="PF12728">
    <property type="entry name" value="HTH_17"/>
    <property type="match status" value="1"/>
</dbReference>
<dbReference type="RefSeq" id="WP_117393267.1">
    <property type="nucleotide sequence ID" value="NZ_QWDC01000003.1"/>
</dbReference>
<evidence type="ECO:0000313" key="3">
    <source>
        <dbReference type="Proteomes" id="UP000264217"/>
    </source>
</evidence>
<dbReference type="OrthoDB" id="597977at2"/>
<dbReference type="SUPFAM" id="SSF46955">
    <property type="entry name" value="Putative DNA-binding domain"/>
    <property type="match status" value="1"/>
</dbReference>
<name>A0A372NRU0_9SPHI</name>
<evidence type="ECO:0000259" key="1">
    <source>
        <dbReference type="Pfam" id="PF12728"/>
    </source>
</evidence>
<dbReference type="AlphaFoldDB" id="A0A372NRU0"/>
<protein>
    <submittedName>
        <fullName evidence="2">DNA-binding protein</fullName>
    </submittedName>
</protein>